<evidence type="ECO:0000313" key="3">
    <source>
        <dbReference type="Proteomes" id="UP000252733"/>
    </source>
</evidence>
<dbReference type="Proteomes" id="UP000252733">
    <property type="component" value="Unassembled WGS sequence"/>
</dbReference>
<dbReference type="PANTHER" id="PTHR36836">
    <property type="entry name" value="COLANIC ACID BIOSYNTHESIS PROTEIN WCAK"/>
    <property type="match status" value="1"/>
</dbReference>
<dbReference type="Pfam" id="PF04230">
    <property type="entry name" value="PS_pyruv_trans"/>
    <property type="match status" value="1"/>
</dbReference>
<comment type="caution">
    <text evidence="2">The sequence shown here is derived from an EMBL/GenBank/DDBJ whole genome shotgun (WGS) entry which is preliminary data.</text>
</comment>
<reference evidence="2 3" key="1">
    <citation type="submission" date="2018-07" db="EMBL/GenBank/DDBJ databases">
        <title>Freshwater and sediment microbial communities from various areas in North America, analyzing microbe dynamics in response to fracking.</title>
        <authorList>
            <person name="Lamendella R."/>
        </authorList>
    </citation>
    <scope>NUCLEOTIDE SEQUENCE [LARGE SCALE GENOMIC DNA]</scope>
    <source>
        <strain evidence="2 3">160A</strain>
    </source>
</reference>
<name>A0A2T0XSD0_9BACT</name>
<gene>
    <name evidence="2" type="ORF">DFO77_11874</name>
</gene>
<dbReference type="InterPro" id="IPR007345">
    <property type="entry name" value="Polysacch_pyruvyl_Trfase"/>
</dbReference>
<dbReference type="GO" id="GO:0016740">
    <property type="term" value="F:transferase activity"/>
    <property type="evidence" value="ECO:0007669"/>
    <property type="project" value="UniProtKB-KW"/>
</dbReference>
<accession>A0A2T0XSD0</accession>
<dbReference type="EMBL" id="QPIZ01000018">
    <property type="protein sequence ID" value="RCW31357.1"/>
    <property type="molecule type" value="Genomic_DNA"/>
</dbReference>
<dbReference type="RefSeq" id="WP_106151787.1">
    <property type="nucleotide sequence ID" value="NZ_PVTS01000002.1"/>
</dbReference>
<evidence type="ECO:0000313" key="2">
    <source>
        <dbReference type="EMBL" id="RCW31357.1"/>
    </source>
</evidence>
<keyword evidence="2" id="KW-0808">Transferase</keyword>
<proteinExistence type="predicted"/>
<feature type="domain" description="Polysaccharide pyruvyl transferase" evidence="1">
    <location>
        <begin position="13"/>
        <end position="314"/>
    </location>
</feature>
<evidence type="ECO:0000259" key="1">
    <source>
        <dbReference type="Pfam" id="PF04230"/>
    </source>
</evidence>
<dbReference type="OrthoDB" id="6058856at2"/>
<keyword evidence="3" id="KW-1185">Reference proteome</keyword>
<dbReference type="STRING" id="1168289.GCA_000259075_00589"/>
<protein>
    <submittedName>
        <fullName evidence="2">Polysaccharide pyruvyl transferase WcaK-like protein</fullName>
    </submittedName>
</protein>
<dbReference type="PANTHER" id="PTHR36836:SF1">
    <property type="entry name" value="COLANIC ACID BIOSYNTHESIS PROTEIN WCAK"/>
    <property type="match status" value="1"/>
</dbReference>
<sequence>MKTILIIGGNFINKGAESMLMATVDGIREHFPGYDPVLVDLFPVKTDVEKKNYDYRIVNMHVRTLFRISFPFLKMFFTRKTISDDENSIKRLFREADALFDISGYGLSAHNQPLLWSVAYLLPFHLARKSRVPVWLLPQSFGPFNFRGIKKLLFRWWGQDLLNYPTLAFAREPESMEALESVRKSPVLLSSDIVLHREPKAGNQAGREVIVIPNRQLFNFSEPEKVVGLFAELIHCFLEKSMVVRIVRHSRDDEELCRRISALVSHNLLIIDNSDYSVEALVEIISSAEMVVSARYHGAVHALICHKPLLIIGWAGKYRHLVQLFDLKNHLMDLQHQEIEDMDVNRFVAGLIAEKEILSEKITDRLEQIRRDSFWNQIVLKS</sequence>
<organism evidence="2 3">
    <name type="scientific">Marinilabilia salmonicolor</name>
    <dbReference type="NCBI Taxonomy" id="989"/>
    <lineage>
        <taxon>Bacteria</taxon>
        <taxon>Pseudomonadati</taxon>
        <taxon>Bacteroidota</taxon>
        <taxon>Bacteroidia</taxon>
        <taxon>Marinilabiliales</taxon>
        <taxon>Marinilabiliaceae</taxon>
        <taxon>Marinilabilia</taxon>
    </lineage>
</organism>
<dbReference type="AlphaFoldDB" id="A0A2T0XSD0"/>